<dbReference type="EMBL" id="JAMQAW010000036">
    <property type="protein sequence ID" value="MCM2392128.1"/>
    <property type="molecule type" value="Genomic_DNA"/>
</dbReference>
<evidence type="ECO:0000313" key="2">
    <source>
        <dbReference type="EMBL" id="MCM2392128.1"/>
    </source>
</evidence>
<evidence type="ECO:0008006" key="4">
    <source>
        <dbReference type="Google" id="ProtNLM"/>
    </source>
</evidence>
<feature type="region of interest" description="Disordered" evidence="1">
    <location>
        <begin position="10"/>
        <end position="40"/>
    </location>
</feature>
<accession>A0ABT0UU61</accession>
<protein>
    <recommendedName>
        <fullName evidence="4">Lipoprotein</fullName>
    </recommendedName>
</protein>
<keyword evidence="3" id="KW-1185">Reference proteome</keyword>
<evidence type="ECO:0000313" key="3">
    <source>
        <dbReference type="Proteomes" id="UP001431429"/>
    </source>
</evidence>
<dbReference type="Proteomes" id="UP001431429">
    <property type="component" value="Unassembled WGS sequence"/>
</dbReference>
<gene>
    <name evidence="2" type="ORF">NBG84_28230</name>
</gene>
<reference evidence="2" key="1">
    <citation type="submission" date="2022-06" db="EMBL/GenBank/DDBJ databases">
        <title>Genome public.</title>
        <authorList>
            <person name="Sun Q."/>
        </authorList>
    </citation>
    <scope>NUCLEOTIDE SEQUENCE</scope>
    <source>
        <strain evidence="2">CWNU-1</strain>
    </source>
</reference>
<evidence type="ECO:0000256" key="1">
    <source>
        <dbReference type="SAM" id="MobiDB-lite"/>
    </source>
</evidence>
<organism evidence="2 3">
    <name type="scientific">Streptomyces albipurpureus</name>
    <dbReference type="NCBI Taxonomy" id="2897419"/>
    <lineage>
        <taxon>Bacteria</taxon>
        <taxon>Bacillati</taxon>
        <taxon>Actinomycetota</taxon>
        <taxon>Actinomycetes</taxon>
        <taxon>Kitasatosporales</taxon>
        <taxon>Streptomycetaceae</taxon>
        <taxon>Streptomyces</taxon>
    </lineage>
</organism>
<sequence length="189" mass="19572">MALIVGCQQSADGADRARGSAAPTSPAPHHGTVFLGPGDCGSRDEQFREVPCTSEKAVARVIGRHGGRPSTGPACPPVTDFVVHISQGYSPVDEDGDGDVGQGYACMRNLQAPHPGDPGGGGGPHTLVADCVYKAGGGRVKETACDGSGKRKPQFKIESAVATRPQCPSWTDLYVRLRGDKPVGCAHRV</sequence>
<proteinExistence type="predicted"/>
<name>A0ABT0UU61_9ACTN</name>
<comment type="caution">
    <text evidence="2">The sequence shown here is derived from an EMBL/GenBank/DDBJ whole genome shotgun (WGS) entry which is preliminary data.</text>
</comment>